<sequence>MITCKRLSQCTLQDALIAWNKGFEGYDFDMTLTLEAFLNRLVFENLSPALSILAFDGTEPVGLILNGVRSIDGKNISWNGGTGVAPAYRSKGVGKRMMEEVLSIYEKEGVHTATLEALSHNNRAIKLYEKMGYQTADQLVHLGYSAPLTLDPPALTHDIHWEKPHNLAEHSFCSRLIPWQVQWQNIRDGEALLAVEKGKTIGYALSKRKYDEQGKLSGILLFQCEAHPEHENKEDVLKSLLHEAFAFSNKADISRTAVNFPRAHSVCGILEDEGFIVKAEQVFMVKEMTA</sequence>
<dbReference type="AlphaFoldDB" id="A0A084GK42"/>
<dbReference type="Gene3D" id="3.40.630.30">
    <property type="match status" value="1"/>
</dbReference>
<reference evidence="2 3" key="1">
    <citation type="journal article" date="2005" name="Int. J. Syst. Evol. Microbiol.">
        <title>Bacillus cibi sp. nov., isolated from jeotgal, a traditional Korean fermented seafood.</title>
        <authorList>
            <person name="Yoon J.H."/>
            <person name="Lee C.H."/>
            <person name="Oh T.K."/>
        </authorList>
    </citation>
    <scope>NUCLEOTIDE SEQUENCE [LARGE SCALE GENOMIC DNA]</scope>
    <source>
        <strain evidence="2 3">DSM 16189</strain>
    </source>
</reference>
<dbReference type="STRING" id="246786.GS18_0218755"/>
<dbReference type="PANTHER" id="PTHR43617">
    <property type="entry name" value="L-AMINO ACID N-ACETYLTRANSFERASE"/>
    <property type="match status" value="1"/>
</dbReference>
<evidence type="ECO:0000259" key="1">
    <source>
        <dbReference type="PROSITE" id="PS51186"/>
    </source>
</evidence>
<accession>A0A084GK42</accession>
<feature type="domain" description="N-acetyltransferase" evidence="1">
    <location>
        <begin position="5"/>
        <end position="151"/>
    </location>
</feature>
<dbReference type="EMBL" id="JNVC02000017">
    <property type="protein sequence ID" value="KEZ47704.1"/>
    <property type="molecule type" value="Genomic_DNA"/>
</dbReference>
<dbReference type="OrthoDB" id="4228396at2"/>
<dbReference type="InterPro" id="IPR016181">
    <property type="entry name" value="Acyl_CoA_acyltransferase"/>
</dbReference>
<dbReference type="Proteomes" id="UP000028549">
    <property type="component" value="Unassembled WGS sequence"/>
</dbReference>
<gene>
    <name evidence="2" type="ORF">GS18_0218755</name>
</gene>
<dbReference type="InterPro" id="IPR050276">
    <property type="entry name" value="MshD_Acetyltransferase"/>
</dbReference>
<protein>
    <recommendedName>
        <fullName evidence="1">N-acetyltransferase domain-containing protein</fullName>
    </recommendedName>
</protein>
<organism evidence="2 3">
    <name type="scientific">Metabacillus indicus</name>
    <name type="common">Bacillus indicus</name>
    <dbReference type="NCBI Taxonomy" id="246786"/>
    <lineage>
        <taxon>Bacteria</taxon>
        <taxon>Bacillati</taxon>
        <taxon>Bacillota</taxon>
        <taxon>Bacilli</taxon>
        <taxon>Bacillales</taxon>
        <taxon>Bacillaceae</taxon>
        <taxon>Metabacillus</taxon>
    </lineage>
</organism>
<dbReference type="Pfam" id="PF00583">
    <property type="entry name" value="Acetyltransf_1"/>
    <property type="match status" value="1"/>
</dbReference>
<dbReference type="GO" id="GO:0016747">
    <property type="term" value="F:acyltransferase activity, transferring groups other than amino-acyl groups"/>
    <property type="evidence" value="ECO:0007669"/>
    <property type="project" value="InterPro"/>
</dbReference>
<keyword evidence="3" id="KW-1185">Reference proteome</keyword>
<proteinExistence type="predicted"/>
<evidence type="ECO:0000313" key="3">
    <source>
        <dbReference type="Proteomes" id="UP000028549"/>
    </source>
</evidence>
<comment type="caution">
    <text evidence="2">The sequence shown here is derived from an EMBL/GenBank/DDBJ whole genome shotgun (WGS) entry which is preliminary data.</text>
</comment>
<dbReference type="RefSeq" id="WP_029566327.1">
    <property type="nucleotide sequence ID" value="NZ_JNVC02000017.1"/>
</dbReference>
<dbReference type="CDD" id="cd04301">
    <property type="entry name" value="NAT_SF"/>
    <property type="match status" value="1"/>
</dbReference>
<dbReference type="PROSITE" id="PS51186">
    <property type="entry name" value="GNAT"/>
    <property type="match status" value="1"/>
</dbReference>
<evidence type="ECO:0000313" key="2">
    <source>
        <dbReference type="EMBL" id="KEZ47704.1"/>
    </source>
</evidence>
<dbReference type="InterPro" id="IPR000182">
    <property type="entry name" value="GNAT_dom"/>
</dbReference>
<name>A0A084GK42_METID</name>
<dbReference type="SUPFAM" id="SSF55729">
    <property type="entry name" value="Acyl-CoA N-acyltransferases (Nat)"/>
    <property type="match status" value="1"/>
</dbReference>